<proteinExistence type="inferred from homology"/>
<dbReference type="Pfam" id="PF09265">
    <property type="entry name" value="Cytokin-bind"/>
    <property type="match status" value="2"/>
</dbReference>
<dbReference type="STRING" id="429701.A0A2G9GXN8"/>
<accession>A0A2G9GXN8</accession>
<evidence type="ECO:0000256" key="1">
    <source>
        <dbReference type="ARBA" id="ARBA00001974"/>
    </source>
</evidence>
<evidence type="ECO:0000256" key="4">
    <source>
        <dbReference type="ARBA" id="ARBA00022827"/>
    </source>
</evidence>
<evidence type="ECO:0000256" key="3">
    <source>
        <dbReference type="ARBA" id="ARBA00022630"/>
    </source>
</evidence>
<name>A0A2G9GXN8_9LAMI</name>
<dbReference type="EMBL" id="NKXS01003340">
    <property type="protein sequence ID" value="PIN10049.1"/>
    <property type="molecule type" value="Genomic_DNA"/>
</dbReference>
<organism evidence="7 8">
    <name type="scientific">Handroanthus impetiginosus</name>
    <dbReference type="NCBI Taxonomy" id="429701"/>
    <lineage>
        <taxon>Eukaryota</taxon>
        <taxon>Viridiplantae</taxon>
        <taxon>Streptophyta</taxon>
        <taxon>Embryophyta</taxon>
        <taxon>Tracheophyta</taxon>
        <taxon>Spermatophyta</taxon>
        <taxon>Magnoliopsida</taxon>
        <taxon>eudicotyledons</taxon>
        <taxon>Gunneridae</taxon>
        <taxon>Pentapetalae</taxon>
        <taxon>asterids</taxon>
        <taxon>lamiids</taxon>
        <taxon>Lamiales</taxon>
        <taxon>Bignoniaceae</taxon>
        <taxon>Crescentiina</taxon>
        <taxon>Tabebuia alliance</taxon>
        <taxon>Handroanthus</taxon>
    </lineage>
</organism>
<dbReference type="AlphaFoldDB" id="A0A2G9GXN8"/>
<evidence type="ECO:0000313" key="8">
    <source>
        <dbReference type="Proteomes" id="UP000231279"/>
    </source>
</evidence>
<dbReference type="SUPFAM" id="SSF55103">
    <property type="entry name" value="FAD-linked oxidases, C-terminal domain"/>
    <property type="match status" value="1"/>
</dbReference>
<gene>
    <name evidence="7" type="ORF">CDL12_17363</name>
</gene>
<evidence type="ECO:0000256" key="2">
    <source>
        <dbReference type="ARBA" id="ARBA00005466"/>
    </source>
</evidence>
<reference evidence="8" key="1">
    <citation type="journal article" date="2018" name="Gigascience">
        <title>Genome assembly of the Pink Ipe (Handroanthus impetiginosus, Bignoniaceae), a highly valued, ecologically keystone Neotropical timber forest tree.</title>
        <authorList>
            <person name="Silva-Junior O.B."/>
            <person name="Grattapaglia D."/>
            <person name="Novaes E."/>
            <person name="Collevatti R.G."/>
        </authorList>
    </citation>
    <scope>NUCLEOTIDE SEQUENCE [LARGE SCALE GENOMIC DNA]</scope>
    <source>
        <strain evidence="8">cv. UFG-1</strain>
    </source>
</reference>
<dbReference type="Gene3D" id="3.40.462.10">
    <property type="entry name" value="FAD-linked oxidases, C-terminal domain"/>
    <property type="match status" value="2"/>
</dbReference>
<dbReference type="PANTHER" id="PTHR13878:SF127">
    <property type="entry name" value="CYTOKININ DEHYDROGENASE 3"/>
    <property type="match status" value="1"/>
</dbReference>
<dbReference type="GO" id="GO:0050660">
    <property type="term" value="F:flavin adenine dinucleotide binding"/>
    <property type="evidence" value="ECO:0007669"/>
    <property type="project" value="InterPro"/>
</dbReference>
<protein>
    <submittedName>
        <fullName evidence="7">Cytokinin dehydrogenase</fullName>
        <ecNumber evidence="7">1.5.99.12</ecNumber>
    </submittedName>
</protein>
<comment type="caution">
    <text evidence="7">The sequence shown here is derived from an EMBL/GenBank/DDBJ whole genome shotgun (WGS) entry which is preliminary data.</text>
</comment>
<feature type="domain" description="Cytokinin dehydrogenase 1 FAD/cytokinin binding" evidence="6">
    <location>
        <begin position="84"/>
        <end position="201"/>
    </location>
</feature>
<dbReference type="Proteomes" id="UP000231279">
    <property type="component" value="Unassembled WGS sequence"/>
</dbReference>
<keyword evidence="8" id="KW-1185">Reference proteome</keyword>
<comment type="similarity">
    <text evidence="2">Belongs to the oxygen-dependent FAD-linked oxidoreductase family.</text>
</comment>
<keyword evidence="4" id="KW-0274">FAD</keyword>
<feature type="domain" description="Cytokinin dehydrogenase 1 FAD/cytokinin binding" evidence="6">
    <location>
        <begin position="202"/>
        <end position="272"/>
    </location>
</feature>
<keyword evidence="5 7" id="KW-0560">Oxidoreductase</keyword>
<dbReference type="OrthoDB" id="415825at2759"/>
<dbReference type="InterPro" id="IPR015345">
    <property type="entry name" value="Cytokinin_DH_FAD/cytokin-bd"/>
</dbReference>
<sequence length="276" mass="31601">MTALSVDVDIDVLRATLEHGVAPVSWTDYLHLSVGGTLSNAGINGQSFLNGPQISNVFELDVITGKGNFITCSKSTNSDLFLGVLGGFLIINENTTNEWRSSFSSPSRQSDIVSLLKKQRLLYSIELVKYYDNRTANTIDKEFEMLPKELNFIPGFIFSRDATLLDFLYRDGNSEEERGELEAHPWLNLFIPKSRIQDFNDVTPDEDIFYNLALLHTSNGPTQSQFLDRFNNQILEFCKRTRIKVKEYLPYYKSREDWIMHFGPKWKPFSTKENGV</sequence>
<dbReference type="PANTHER" id="PTHR13878">
    <property type="entry name" value="GULONOLACTONE OXIDASE"/>
    <property type="match status" value="1"/>
</dbReference>
<dbReference type="InterPro" id="IPR050432">
    <property type="entry name" value="FAD-linked_Oxidoreductases_BP"/>
</dbReference>
<evidence type="ECO:0000259" key="6">
    <source>
        <dbReference type="Pfam" id="PF09265"/>
    </source>
</evidence>
<dbReference type="InterPro" id="IPR016170">
    <property type="entry name" value="Cytok_DH_C_sf"/>
</dbReference>
<comment type="cofactor">
    <cofactor evidence="1">
        <name>FAD</name>
        <dbReference type="ChEBI" id="CHEBI:57692"/>
    </cofactor>
</comment>
<evidence type="ECO:0000313" key="7">
    <source>
        <dbReference type="EMBL" id="PIN10049.1"/>
    </source>
</evidence>
<dbReference type="GO" id="GO:0019139">
    <property type="term" value="F:cytokinin dehydrogenase activity"/>
    <property type="evidence" value="ECO:0007669"/>
    <property type="project" value="UniProtKB-EC"/>
</dbReference>
<dbReference type="SUPFAM" id="SSF56176">
    <property type="entry name" value="FAD-binding/transporter-associated domain-like"/>
    <property type="match status" value="1"/>
</dbReference>
<dbReference type="GO" id="GO:0009690">
    <property type="term" value="P:cytokinin metabolic process"/>
    <property type="evidence" value="ECO:0007669"/>
    <property type="project" value="InterPro"/>
</dbReference>
<evidence type="ECO:0000256" key="5">
    <source>
        <dbReference type="ARBA" id="ARBA00023002"/>
    </source>
</evidence>
<dbReference type="EC" id="1.5.99.12" evidence="7"/>
<keyword evidence="3" id="KW-0285">Flavoprotein</keyword>
<dbReference type="InterPro" id="IPR016164">
    <property type="entry name" value="FAD-linked_Oxase-like_C"/>
</dbReference>
<dbReference type="InterPro" id="IPR036318">
    <property type="entry name" value="FAD-bd_PCMH-like_sf"/>
</dbReference>